<comment type="caution">
    <text evidence="2">The sequence shown here is derived from an EMBL/GenBank/DDBJ whole genome shotgun (WGS) entry which is preliminary data.</text>
</comment>
<dbReference type="AlphaFoldDB" id="A0A8S1H3U0"/>
<protein>
    <submittedName>
        <fullName evidence="2">Uncharacterized protein</fullName>
    </submittedName>
</protein>
<dbReference type="EMBL" id="CAJGYM010000012">
    <property type="protein sequence ID" value="CAD6189814.1"/>
    <property type="molecule type" value="Genomic_DNA"/>
</dbReference>
<feature type="compositionally biased region" description="Basic and acidic residues" evidence="1">
    <location>
        <begin position="147"/>
        <end position="160"/>
    </location>
</feature>
<keyword evidence="3" id="KW-1185">Reference proteome</keyword>
<name>A0A8S1H3U0_9PELO</name>
<organism evidence="2 3">
    <name type="scientific">Caenorhabditis auriculariae</name>
    <dbReference type="NCBI Taxonomy" id="2777116"/>
    <lineage>
        <taxon>Eukaryota</taxon>
        <taxon>Metazoa</taxon>
        <taxon>Ecdysozoa</taxon>
        <taxon>Nematoda</taxon>
        <taxon>Chromadorea</taxon>
        <taxon>Rhabditida</taxon>
        <taxon>Rhabditina</taxon>
        <taxon>Rhabditomorpha</taxon>
        <taxon>Rhabditoidea</taxon>
        <taxon>Rhabditidae</taxon>
        <taxon>Peloderinae</taxon>
        <taxon>Caenorhabditis</taxon>
    </lineage>
</organism>
<evidence type="ECO:0000313" key="2">
    <source>
        <dbReference type="EMBL" id="CAD6189814.1"/>
    </source>
</evidence>
<gene>
    <name evidence="2" type="ORF">CAUJ_LOCUS5733</name>
</gene>
<proteinExistence type="predicted"/>
<evidence type="ECO:0000256" key="1">
    <source>
        <dbReference type="SAM" id="MobiDB-lite"/>
    </source>
</evidence>
<sequence length="185" mass="19967">MDAAEAMLAVATPAPAAAETPRRKPRLPRKALPAPPPPPPSAVSAPGRRGGSSHTNLQHDGLERSVRRQAISAVNLLLEHRLLSQDVLRACIVPGLFDLYEAKSETWMFTANDQRLEAASCAMCVCVRVSLDVSAPQPEESTTIGETQRDEGHQPHDTPQTERCLANAIALPAHGRNLPDEFGFL</sequence>
<accession>A0A8S1H3U0</accession>
<reference evidence="2" key="1">
    <citation type="submission" date="2020-10" db="EMBL/GenBank/DDBJ databases">
        <authorList>
            <person name="Kikuchi T."/>
        </authorList>
    </citation>
    <scope>NUCLEOTIDE SEQUENCE</scope>
    <source>
        <strain evidence="2">NKZ352</strain>
    </source>
</reference>
<evidence type="ECO:0000313" key="3">
    <source>
        <dbReference type="Proteomes" id="UP000835052"/>
    </source>
</evidence>
<feature type="region of interest" description="Disordered" evidence="1">
    <location>
        <begin position="136"/>
        <end position="160"/>
    </location>
</feature>
<dbReference type="Proteomes" id="UP000835052">
    <property type="component" value="Unassembled WGS sequence"/>
</dbReference>
<feature type="region of interest" description="Disordered" evidence="1">
    <location>
        <begin position="1"/>
        <end position="64"/>
    </location>
</feature>
<feature type="compositionally biased region" description="Low complexity" evidence="1">
    <location>
        <begin position="1"/>
        <end position="19"/>
    </location>
</feature>